<evidence type="ECO:0000313" key="2">
    <source>
        <dbReference type="Proteomes" id="UP000266673"/>
    </source>
</evidence>
<organism evidence="1 2">
    <name type="scientific">Gigaspora rosea</name>
    <dbReference type="NCBI Taxonomy" id="44941"/>
    <lineage>
        <taxon>Eukaryota</taxon>
        <taxon>Fungi</taxon>
        <taxon>Fungi incertae sedis</taxon>
        <taxon>Mucoromycota</taxon>
        <taxon>Glomeromycotina</taxon>
        <taxon>Glomeromycetes</taxon>
        <taxon>Diversisporales</taxon>
        <taxon>Gigasporaceae</taxon>
        <taxon>Gigaspora</taxon>
    </lineage>
</organism>
<keyword evidence="2" id="KW-1185">Reference proteome</keyword>
<accession>A0A397V2B9</accession>
<feature type="non-terminal residue" evidence="1">
    <location>
        <position position="1"/>
    </location>
</feature>
<sequence>LLHIATSICNTGHAWSTWQYPMERLCGMLLPLVCSQQHPYTNLRNQITLWNQFSLLQYKAEINKKLFIKDLEDIPNHSESRVLVIEGIEERLFSLSSSYNMNKTKIQHLRAYYAMALDRPINQLKVYCLSDLFYYKKFNFSHIYIF</sequence>
<dbReference type="EMBL" id="QKWP01000768">
    <property type="protein sequence ID" value="RIB15159.1"/>
    <property type="molecule type" value="Genomic_DNA"/>
</dbReference>
<dbReference type="STRING" id="44941.A0A397V2B9"/>
<proteinExistence type="predicted"/>
<dbReference type="Proteomes" id="UP000266673">
    <property type="component" value="Unassembled WGS sequence"/>
</dbReference>
<dbReference type="AlphaFoldDB" id="A0A397V2B9"/>
<evidence type="ECO:0000313" key="1">
    <source>
        <dbReference type="EMBL" id="RIB15159.1"/>
    </source>
</evidence>
<gene>
    <name evidence="1" type="ORF">C2G38_1972101</name>
</gene>
<protein>
    <submittedName>
        <fullName evidence="1">Uncharacterized protein</fullName>
    </submittedName>
</protein>
<comment type="caution">
    <text evidence="1">The sequence shown here is derived from an EMBL/GenBank/DDBJ whole genome shotgun (WGS) entry which is preliminary data.</text>
</comment>
<dbReference type="OrthoDB" id="2443892at2759"/>
<name>A0A397V2B9_9GLOM</name>
<reference evidence="1 2" key="1">
    <citation type="submission" date="2018-06" db="EMBL/GenBank/DDBJ databases">
        <title>Comparative genomics reveals the genomic features of Rhizophagus irregularis, R. cerebriforme, R. diaphanum and Gigaspora rosea, and their symbiotic lifestyle signature.</title>
        <authorList>
            <person name="Morin E."/>
            <person name="San Clemente H."/>
            <person name="Chen E.C.H."/>
            <person name="De La Providencia I."/>
            <person name="Hainaut M."/>
            <person name="Kuo A."/>
            <person name="Kohler A."/>
            <person name="Murat C."/>
            <person name="Tang N."/>
            <person name="Roy S."/>
            <person name="Loubradou J."/>
            <person name="Henrissat B."/>
            <person name="Grigoriev I.V."/>
            <person name="Corradi N."/>
            <person name="Roux C."/>
            <person name="Martin F.M."/>
        </authorList>
    </citation>
    <scope>NUCLEOTIDE SEQUENCE [LARGE SCALE GENOMIC DNA]</scope>
    <source>
        <strain evidence="1 2">DAOM 194757</strain>
    </source>
</reference>